<evidence type="ECO:0000313" key="8">
    <source>
        <dbReference type="Proteomes" id="UP000249304"/>
    </source>
</evidence>
<dbReference type="PRINTS" id="PR00368">
    <property type="entry name" value="FADPNR"/>
</dbReference>
<comment type="cofactor">
    <cofactor evidence="1">
        <name>FAD</name>
        <dbReference type="ChEBI" id="CHEBI:57692"/>
    </cofactor>
</comment>
<dbReference type="Proteomes" id="UP000249304">
    <property type="component" value="Unassembled WGS sequence"/>
</dbReference>
<dbReference type="GO" id="GO:0003955">
    <property type="term" value="F:NAD(P)H dehydrogenase (quinone) activity"/>
    <property type="evidence" value="ECO:0007669"/>
    <property type="project" value="TreeGrafter"/>
</dbReference>
<accession>A0A2W2ET00</accession>
<feature type="domain" description="FAD/NAD(P)-binding" evidence="6">
    <location>
        <begin position="3"/>
        <end position="131"/>
    </location>
</feature>
<dbReference type="EMBL" id="POUD01000289">
    <property type="protein sequence ID" value="PZG07584.1"/>
    <property type="molecule type" value="Genomic_DNA"/>
</dbReference>
<comment type="caution">
    <text evidence="7">The sequence shown here is derived from an EMBL/GenBank/DDBJ whole genome shotgun (WGS) entry which is preliminary data.</text>
</comment>
<evidence type="ECO:0000256" key="5">
    <source>
        <dbReference type="ARBA" id="ARBA00023002"/>
    </source>
</evidence>
<proteinExistence type="inferred from homology"/>
<keyword evidence="5" id="KW-0560">Oxidoreductase</keyword>
<reference evidence="7 8" key="1">
    <citation type="submission" date="2018-01" db="EMBL/GenBank/DDBJ databases">
        <title>Draft genome sequence of Nonomuraea sp. KC333.</title>
        <authorList>
            <person name="Sahin N."/>
            <person name="Saygin H."/>
            <person name="Ay H."/>
        </authorList>
    </citation>
    <scope>NUCLEOTIDE SEQUENCE [LARGE SCALE GENOMIC DNA]</scope>
    <source>
        <strain evidence="7 8">KC333</strain>
    </source>
</reference>
<keyword evidence="4" id="KW-0274">FAD</keyword>
<comment type="similarity">
    <text evidence="2">Belongs to the NADH dehydrogenase family.</text>
</comment>
<dbReference type="InterPro" id="IPR036188">
    <property type="entry name" value="FAD/NAD-bd_sf"/>
</dbReference>
<sequence>MSHVVIVGGGFAGVWAAVAAARVSEDLRISLIAPGDDMVLRPRLYEPDPEQAALPLRAVLGPIGVRHLRAAVETIDVEARVVRAGGAAVGYDRLVLAAGSRLVRPELPGAERLFDVDTIEGARRLAAHLEDRRDVTSVVFRRWTTSPARRPGGAGEPAGAVLT</sequence>
<dbReference type="RefSeq" id="WP_111184344.1">
    <property type="nucleotide sequence ID" value="NZ_POUD01000289.1"/>
</dbReference>
<gene>
    <name evidence="7" type="ORF">C1J01_40370</name>
</gene>
<evidence type="ECO:0000313" key="7">
    <source>
        <dbReference type="EMBL" id="PZG07584.1"/>
    </source>
</evidence>
<evidence type="ECO:0000256" key="1">
    <source>
        <dbReference type="ARBA" id="ARBA00001974"/>
    </source>
</evidence>
<keyword evidence="8" id="KW-1185">Reference proteome</keyword>
<dbReference type="AlphaFoldDB" id="A0A2W2ET00"/>
<protein>
    <recommendedName>
        <fullName evidence="6">FAD/NAD(P)-binding domain-containing protein</fullName>
    </recommendedName>
</protein>
<dbReference type="InterPro" id="IPR051169">
    <property type="entry name" value="NADH-Q_oxidoreductase"/>
</dbReference>
<evidence type="ECO:0000256" key="4">
    <source>
        <dbReference type="ARBA" id="ARBA00022827"/>
    </source>
</evidence>
<dbReference type="SUPFAM" id="SSF51905">
    <property type="entry name" value="FAD/NAD(P)-binding domain"/>
    <property type="match status" value="1"/>
</dbReference>
<keyword evidence="3" id="KW-0285">Flavoprotein</keyword>
<evidence type="ECO:0000259" key="6">
    <source>
        <dbReference type="Pfam" id="PF07992"/>
    </source>
</evidence>
<dbReference type="PANTHER" id="PTHR42913">
    <property type="entry name" value="APOPTOSIS-INDUCING FACTOR 1"/>
    <property type="match status" value="1"/>
</dbReference>
<dbReference type="OrthoDB" id="9781621at2"/>
<dbReference type="InterPro" id="IPR023753">
    <property type="entry name" value="FAD/NAD-binding_dom"/>
</dbReference>
<name>A0A2W2ET00_9ACTN</name>
<evidence type="ECO:0000256" key="2">
    <source>
        <dbReference type="ARBA" id="ARBA00005272"/>
    </source>
</evidence>
<dbReference type="Gene3D" id="3.50.50.100">
    <property type="match status" value="1"/>
</dbReference>
<evidence type="ECO:0000256" key="3">
    <source>
        <dbReference type="ARBA" id="ARBA00022630"/>
    </source>
</evidence>
<dbReference type="GO" id="GO:0019646">
    <property type="term" value="P:aerobic electron transport chain"/>
    <property type="evidence" value="ECO:0007669"/>
    <property type="project" value="TreeGrafter"/>
</dbReference>
<dbReference type="Pfam" id="PF07992">
    <property type="entry name" value="Pyr_redox_2"/>
    <property type="match status" value="1"/>
</dbReference>
<organism evidence="7 8">
    <name type="scientific">Nonomuraea aridisoli</name>
    <dbReference type="NCBI Taxonomy" id="2070368"/>
    <lineage>
        <taxon>Bacteria</taxon>
        <taxon>Bacillati</taxon>
        <taxon>Actinomycetota</taxon>
        <taxon>Actinomycetes</taxon>
        <taxon>Streptosporangiales</taxon>
        <taxon>Streptosporangiaceae</taxon>
        <taxon>Nonomuraea</taxon>
    </lineage>
</organism>
<dbReference type="PANTHER" id="PTHR42913:SF3">
    <property type="entry name" value="64 KDA MITOCHONDRIAL NADH DEHYDROGENASE (EUROFUNG)"/>
    <property type="match status" value="1"/>
</dbReference>